<dbReference type="Proteomes" id="UP000642509">
    <property type="component" value="Unassembled WGS sequence"/>
</dbReference>
<sequence>MSRIYSGGMSDLEFSIAGEMFRVSERRQSSGMMSYDFAWLNGPDGGAYGFTVGLQSAPGSEPNARMTREDLMTEARGFIEGFYEPGGIGEEDFPDHTPPRALKEPGQQ</sequence>
<evidence type="ECO:0000256" key="1">
    <source>
        <dbReference type="SAM" id="MobiDB-lite"/>
    </source>
</evidence>
<feature type="compositionally biased region" description="Basic and acidic residues" evidence="1">
    <location>
        <begin position="94"/>
        <end position="108"/>
    </location>
</feature>
<proteinExistence type="predicted"/>
<comment type="caution">
    <text evidence="2">The sequence shown here is derived from an EMBL/GenBank/DDBJ whole genome shotgun (WGS) entry which is preliminary data.</text>
</comment>
<dbReference type="EMBL" id="BMLQ01000006">
    <property type="protein sequence ID" value="GGO46660.1"/>
    <property type="molecule type" value="Genomic_DNA"/>
</dbReference>
<gene>
    <name evidence="2" type="ORF">GCM10010977_22130</name>
</gene>
<accession>A0ABQ2M447</accession>
<organism evidence="2 3">
    <name type="scientific">Citricoccus zhacaiensis</name>
    <dbReference type="NCBI Taxonomy" id="489142"/>
    <lineage>
        <taxon>Bacteria</taxon>
        <taxon>Bacillati</taxon>
        <taxon>Actinomycetota</taxon>
        <taxon>Actinomycetes</taxon>
        <taxon>Micrococcales</taxon>
        <taxon>Micrococcaceae</taxon>
        <taxon>Citricoccus</taxon>
    </lineage>
</organism>
<evidence type="ECO:0000313" key="2">
    <source>
        <dbReference type="EMBL" id="GGO46660.1"/>
    </source>
</evidence>
<name>A0ABQ2M447_9MICC</name>
<evidence type="ECO:0000313" key="3">
    <source>
        <dbReference type="Proteomes" id="UP000642509"/>
    </source>
</evidence>
<reference evidence="3" key="1">
    <citation type="journal article" date="2019" name="Int. J. Syst. Evol. Microbiol.">
        <title>The Global Catalogue of Microorganisms (GCM) 10K type strain sequencing project: providing services to taxonomists for standard genome sequencing and annotation.</title>
        <authorList>
            <consortium name="The Broad Institute Genomics Platform"/>
            <consortium name="The Broad Institute Genome Sequencing Center for Infectious Disease"/>
            <person name="Wu L."/>
            <person name="Ma J."/>
        </authorList>
    </citation>
    <scope>NUCLEOTIDE SEQUENCE [LARGE SCALE GENOMIC DNA]</scope>
    <source>
        <strain evidence="3">CGMCC 1.7064</strain>
    </source>
</reference>
<keyword evidence="3" id="KW-1185">Reference proteome</keyword>
<feature type="region of interest" description="Disordered" evidence="1">
    <location>
        <begin position="84"/>
        <end position="108"/>
    </location>
</feature>
<protein>
    <submittedName>
        <fullName evidence="2">Uncharacterized protein</fullName>
    </submittedName>
</protein>